<accession>A0A5B8VAW3</accession>
<evidence type="ECO:0000259" key="1">
    <source>
        <dbReference type="PROSITE" id="PS51186"/>
    </source>
</evidence>
<keyword evidence="2" id="KW-0808">Transferase</keyword>
<organism evidence="2 3">
    <name type="scientific">Panacibacter ginsenosidivorans</name>
    <dbReference type="NCBI Taxonomy" id="1813871"/>
    <lineage>
        <taxon>Bacteria</taxon>
        <taxon>Pseudomonadati</taxon>
        <taxon>Bacteroidota</taxon>
        <taxon>Chitinophagia</taxon>
        <taxon>Chitinophagales</taxon>
        <taxon>Chitinophagaceae</taxon>
        <taxon>Panacibacter</taxon>
    </lineage>
</organism>
<dbReference type="PANTHER" id="PTHR43792:SF1">
    <property type="entry name" value="N-ACETYLTRANSFERASE DOMAIN-CONTAINING PROTEIN"/>
    <property type="match status" value="1"/>
</dbReference>
<sequence>MMELNFSYFPQLSTERLLLRSLQPSDANEIFALRSDDTINKYINRPKAKTIEDAEQFITKILNAIENNQSIWWAITLKTESTLAGGILLWNINKEKNEAEIGYELLPHYHGKGIAREAIEKVIEYGFDQMNLQSIVALVHKENIASVKLLEKNNFIFDADTESIEDKDMLMYKLTATNFDLQHNYSERTSE</sequence>
<dbReference type="KEGG" id="pgin:FRZ67_09115"/>
<dbReference type="PANTHER" id="PTHR43792">
    <property type="entry name" value="GNAT FAMILY, PUTATIVE (AFU_ORTHOLOGUE AFUA_3G00765)-RELATED-RELATED"/>
    <property type="match status" value="1"/>
</dbReference>
<dbReference type="RefSeq" id="WP_147189255.1">
    <property type="nucleotide sequence ID" value="NZ_CP042435.1"/>
</dbReference>
<dbReference type="InterPro" id="IPR051531">
    <property type="entry name" value="N-acetyltransferase"/>
</dbReference>
<dbReference type="GO" id="GO:0016747">
    <property type="term" value="F:acyltransferase activity, transferring groups other than amino-acyl groups"/>
    <property type="evidence" value="ECO:0007669"/>
    <property type="project" value="InterPro"/>
</dbReference>
<feature type="domain" description="N-acetyltransferase" evidence="1">
    <location>
        <begin position="17"/>
        <end position="177"/>
    </location>
</feature>
<dbReference type="PROSITE" id="PS51186">
    <property type="entry name" value="GNAT"/>
    <property type="match status" value="1"/>
</dbReference>
<dbReference type="CDD" id="cd04301">
    <property type="entry name" value="NAT_SF"/>
    <property type="match status" value="1"/>
</dbReference>
<gene>
    <name evidence="2" type="ORF">FRZ67_09115</name>
</gene>
<dbReference type="SUPFAM" id="SSF55729">
    <property type="entry name" value="Acyl-CoA N-acyltransferases (Nat)"/>
    <property type="match status" value="1"/>
</dbReference>
<dbReference type="Pfam" id="PF13302">
    <property type="entry name" value="Acetyltransf_3"/>
    <property type="match status" value="1"/>
</dbReference>
<dbReference type="Proteomes" id="UP000321533">
    <property type="component" value="Chromosome"/>
</dbReference>
<evidence type="ECO:0000313" key="2">
    <source>
        <dbReference type="EMBL" id="QEC67448.1"/>
    </source>
</evidence>
<dbReference type="AlphaFoldDB" id="A0A5B8VAW3"/>
<reference evidence="2 3" key="1">
    <citation type="journal article" date="2016" name="Int. J. Syst. Evol. Microbiol.">
        <title>Panacibacter ginsenosidivorans gen. nov., sp. nov., with ginsenoside converting activity isolated from soil of a ginseng field.</title>
        <authorList>
            <person name="Siddiqi M.Z."/>
            <person name="Muhammad Shafi S."/>
            <person name="Choi K.D."/>
            <person name="Im W.T."/>
        </authorList>
    </citation>
    <scope>NUCLEOTIDE SEQUENCE [LARGE SCALE GENOMIC DNA]</scope>
    <source>
        <strain evidence="2 3">Gsoil1550</strain>
    </source>
</reference>
<dbReference type="InterPro" id="IPR016181">
    <property type="entry name" value="Acyl_CoA_acyltransferase"/>
</dbReference>
<keyword evidence="3" id="KW-1185">Reference proteome</keyword>
<proteinExistence type="predicted"/>
<protein>
    <submittedName>
        <fullName evidence="2">GNAT family N-acetyltransferase</fullName>
    </submittedName>
</protein>
<dbReference type="EMBL" id="CP042435">
    <property type="protein sequence ID" value="QEC67448.1"/>
    <property type="molecule type" value="Genomic_DNA"/>
</dbReference>
<dbReference type="InterPro" id="IPR000182">
    <property type="entry name" value="GNAT_dom"/>
</dbReference>
<dbReference type="OrthoDB" id="9811523at2"/>
<evidence type="ECO:0000313" key="3">
    <source>
        <dbReference type="Proteomes" id="UP000321533"/>
    </source>
</evidence>
<dbReference type="Gene3D" id="3.40.630.30">
    <property type="match status" value="1"/>
</dbReference>
<name>A0A5B8VAW3_9BACT</name>